<dbReference type="Gramene" id="EME27437">
    <property type="protein sequence ID" value="EME27437"/>
    <property type="gene ID" value="Gasu_50300"/>
</dbReference>
<feature type="region of interest" description="Disordered" evidence="1">
    <location>
        <begin position="288"/>
        <end position="318"/>
    </location>
</feature>
<feature type="compositionally biased region" description="Polar residues" evidence="1">
    <location>
        <begin position="288"/>
        <end position="317"/>
    </location>
</feature>
<evidence type="ECO:0000313" key="4">
    <source>
        <dbReference type="Proteomes" id="UP000030680"/>
    </source>
</evidence>
<feature type="transmembrane region" description="Helical" evidence="2">
    <location>
        <begin position="113"/>
        <end position="131"/>
    </location>
</feature>
<organism evidence="3 4">
    <name type="scientific">Galdieria sulphuraria</name>
    <name type="common">Red alga</name>
    <dbReference type="NCBI Taxonomy" id="130081"/>
    <lineage>
        <taxon>Eukaryota</taxon>
        <taxon>Rhodophyta</taxon>
        <taxon>Bangiophyceae</taxon>
        <taxon>Galdieriales</taxon>
        <taxon>Galdieriaceae</taxon>
        <taxon>Galdieria</taxon>
    </lineage>
</organism>
<feature type="transmembrane region" description="Helical" evidence="2">
    <location>
        <begin position="340"/>
        <end position="365"/>
    </location>
</feature>
<dbReference type="RefSeq" id="XP_005703957.1">
    <property type="nucleotide sequence ID" value="XM_005703900.1"/>
</dbReference>
<evidence type="ECO:0000256" key="2">
    <source>
        <dbReference type="SAM" id="Phobius"/>
    </source>
</evidence>
<accession>M2XC15</accession>
<sequence length="471" mass="53586">MVTGESRKTCQKPAFGFISFAALHISSGSHRLPGSLLNLIHRTKRQLVYSSYPTTTHLLFDSNCYKGRYRRTNIVRCCHNTSGSPPFIEWSTLSYQQRCHNAVDGKAVNNVTFFLPCFILLSESVCIAFLLKRKLVALYYLATVQIICSSVGLYFRTKVPQRVDEFENILKASTTNSRKIEVLEPILSASQTAKQSMSFITNSALEWLREGPTNSHVRQINDDSDDGGFTENLNSSIYASSREEWESEEEILGEEDVSVDSFVENPSNQPTVVRKEGSMYSMVFSSTQSAPQTGMDTNQWNSNIPQDTETENQSSKQAVAAPVVSDEDISISPPNLLHSFATVFSLFFSLFRYMIAIVQVLIMILRDMWFRFNPQYKTRTSFYPAVVSNKETIFSFNRSWSKVTRQFGYFPGDEYADIQSSDNVANGMDHASVKKSLTSLVQDIWKGWKHNNMQFVFWKNVSEPFQDSKRE</sequence>
<dbReference type="GeneID" id="17086346"/>
<protein>
    <submittedName>
        <fullName evidence="3">Uncharacterized protein</fullName>
    </submittedName>
</protein>
<evidence type="ECO:0000256" key="1">
    <source>
        <dbReference type="SAM" id="MobiDB-lite"/>
    </source>
</evidence>
<dbReference type="Proteomes" id="UP000030680">
    <property type="component" value="Unassembled WGS sequence"/>
</dbReference>
<proteinExistence type="predicted"/>
<dbReference type="EMBL" id="KB454532">
    <property type="protein sequence ID" value="EME27437.1"/>
    <property type="molecule type" value="Genomic_DNA"/>
</dbReference>
<dbReference type="KEGG" id="gsl:Gasu_50300"/>
<name>M2XC15_GALSU</name>
<dbReference type="AlphaFoldDB" id="M2XC15"/>
<keyword evidence="4" id="KW-1185">Reference proteome</keyword>
<keyword evidence="2" id="KW-0472">Membrane</keyword>
<keyword evidence="2" id="KW-0812">Transmembrane</keyword>
<gene>
    <name evidence="3" type="ORF">Gasu_50300</name>
</gene>
<evidence type="ECO:0000313" key="3">
    <source>
        <dbReference type="EMBL" id="EME27437.1"/>
    </source>
</evidence>
<reference evidence="4" key="1">
    <citation type="journal article" date="2013" name="Science">
        <title>Gene transfer from bacteria and archaea facilitated evolution of an extremophilic eukaryote.</title>
        <authorList>
            <person name="Schonknecht G."/>
            <person name="Chen W.H."/>
            <person name="Ternes C.M."/>
            <person name="Barbier G.G."/>
            <person name="Shrestha R.P."/>
            <person name="Stanke M."/>
            <person name="Brautigam A."/>
            <person name="Baker B.J."/>
            <person name="Banfield J.F."/>
            <person name="Garavito R.M."/>
            <person name="Carr K."/>
            <person name="Wilkerson C."/>
            <person name="Rensing S.A."/>
            <person name="Gagneul D."/>
            <person name="Dickenson N.E."/>
            <person name="Oesterhelt C."/>
            <person name="Lercher M.J."/>
            <person name="Weber A.P."/>
        </authorList>
    </citation>
    <scope>NUCLEOTIDE SEQUENCE [LARGE SCALE GENOMIC DNA]</scope>
    <source>
        <strain evidence="4">074W</strain>
    </source>
</reference>
<keyword evidence="2" id="KW-1133">Transmembrane helix</keyword>
<feature type="transmembrane region" description="Helical" evidence="2">
    <location>
        <begin position="138"/>
        <end position="155"/>
    </location>
</feature>
<dbReference type="OrthoDB" id="10409371at2759"/>